<proteinExistence type="predicted"/>
<dbReference type="RefSeq" id="WP_246909060.1">
    <property type="nucleotide sequence ID" value="NZ_JALJRB010000013.1"/>
</dbReference>
<keyword evidence="2" id="KW-1185">Reference proteome</keyword>
<evidence type="ECO:0008006" key="3">
    <source>
        <dbReference type="Google" id="ProtNLM"/>
    </source>
</evidence>
<name>A0AA41R376_9BACT</name>
<reference evidence="1" key="1">
    <citation type="submission" date="2022-04" db="EMBL/GenBank/DDBJ databases">
        <title>Desulfatitalea alkaliphila sp. nov., a novel anaerobic sulfate-reducing bacterium isolated from terrestrial mud volcano, Taman Peninsula, Russia.</title>
        <authorList>
            <person name="Khomyakova M.A."/>
            <person name="Merkel A.Y."/>
            <person name="Slobodkin A.I."/>
        </authorList>
    </citation>
    <scope>NUCLEOTIDE SEQUENCE</scope>
    <source>
        <strain evidence="1">M08but</strain>
    </source>
</reference>
<sequence length="73" mass="8677">MRFPIDTSPRFDDRFHSVTDGDRLDLLAHRYLGEAKLWWLICDYNDIFFPLELTPGMLLRIPSMDHVSMHILD</sequence>
<comment type="caution">
    <text evidence="1">The sequence shown here is derived from an EMBL/GenBank/DDBJ whole genome shotgun (WGS) entry which is preliminary data.</text>
</comment>
<protein>
    <recommendedName>
        <fullName evidence="3">LysM domain-containing protein</fullName>
    </recommendedName>
</protein>
<evidence type="ECO:0000313" key="2">
    <source>
        <dbReference type="Proteomes" id="UP001165427"/>
    </source>
</evidence>
<evidence type="ECO:0000313" key="1">
    <source>
        <dbReference type="EMBL" id="MCJ8501429.1"/>
    </source>
</evidence>
<dbReference type="AlphaFoldDB" id="A0AA41R376"/>
<accession>A0AA41R376</accession>
<gene>
    <name evidence="1" type="ORF">MRX98_12660</name>
</gene>
<dbReference type="EMBL" id="JALJRB010000013">
    <property type="protein sequence ID" value="MCJ8501429.1"/>
    <property type="molecule type" value="Genomic_DNA"/>
</dbReference>
<dbReference type="Proteomes" id="UP001165427">
    <property type="component" value="Unassembled WGS sequence"/>
</dbReference>
<organism evidence="1 2">
    <name type="scientific">Desulfatitalea alkaliphila</name>
    <dbReference type="NCBI Taxonomy" id="2929485"/>
    <lineage>
        <taxon>Bacteria</taxon>
        <taxon>Pseudomonadati</taxon>
        <taxon>Thermodesulfobacteriota</taxon>
        <taxon>Desulfobacteria</taxon>
        <taxon>Desulfobacterales</taxon>
        <taxon>Desulfosarcinaceae</taxon>
        <taxon>Desulfatitalea</taxon>
    </lineage>
</organism>